<keyword evidence="2" id="KW-1185">Reference proteome</keyword>
<keyword evidence="1" id="KW-0808">Transferase</keyword>
<name>A0A432W9T4_9GAMM</name>
<dbReference type="OrthoDB" id="1550603at2"/>
<dbReference type="AlphaFoldDB" id="A0A432W9T4"/>
<accession>A0A432W9T4</accession>
<dbReference type="GO" id="GO:0016740">
    <property type="term" value="F:transferase activity"/>
    <property type="evidence" value="ECO:0007669"/>
    <property type="project" value="UniProtKB-KW"/>
</dbReference>
<dbReference type="Proteomes" id="UP000288293">
    <property type="component" value="Unassembled WGS sequence"/>
</dbReference>
<sequence>MNDAYKRQVKLLLNVLPEIAKADCFAMHGGTAINLFLQDMPRLSVDIDLTYAEIAERPETLDAINAALWRTKERIEKLSASIRVQHKPNVCKLQISQQGVQIKVEVNMVGRGLLEPATKTALCSSAQEQYDVFCAMPIVPLGQLYGGKLCAALDRQHPRDLFDTKLLLEGIGFTDEIKRGFIFALISSNRPTHEMLEPNLLDQQAAFENQFEGMSNLMFSYADYEATRRKLIDTLKASLDATDKRFILLFNKLQPDWSAYDYQHFPSVKWKLFNLAKFKKDSPEAYQRQVEKLEVSLRD</sequence>
<dbReference type="InterPro" id="IPR014942">
    <property type="entry name" value="AbiEii"/>
</dbReference>
<organism evidence="1 2">
    <name type="scientific">Aliidiomarina minuta</name>
    <dbReference type="NCBI Taxonomy" id="880057"/>
    <lineage>
        <taxon>Bacteria</taxon>
        <taxon>Pseudomonadati</taxon>
        <taxon>Pseudomonadota</taxon>
        <taxon>Gammaproteobacteria</taxon>
        <taxon>Alteromonadales</taxon>
        <taxon>Idiomarinaceae</taxon>
        <taxon>Aliidiomarina</taxon>
    </lineage>
</organism>
<protein>
    <submittedName>
        <fullName evidence="1">Nucleotidyltransferase</fullName>
    </submittedName>
</protein>
<dbReference type="Pfam" id="PF08843">
    <property type="entry name" value="AbiEii"/>
    <property type="match status" value="1"/>
</dbReference>
<evidence type="ECO:0000313" key="1">
    <source>
        <dbReference type="EMBL" id="RUO26862.1"/>
    </source>
</evidence>
<reference evidence="1 2" key="1">
    <citation type="journal article" date="2011" name="Front. Microbiol.">
        <title>Genomic signatures of strain selection and enhancement in Bacillus atrophaeus var. globigii, a historical biowarfare simulant.</title>
        <authorList>
            <person name="Gibbons H.S."/>
            <person name="Broomall S.M."/>
            <person name="McNew L.A."/>
            <person name="Daligault H."/>
            <person name="Chapman C."/>
            <person name="Bruce D."/>
            <person name="Karavis M."/>
            <person name="Krepps M."/>
            <person name="McGregor P.A."/>
            <person name="Hong C."/>
            <person name="Park K.H."/>
            <person name="Akmal A."/>
            <person name="Feldman A."/>
            <person name="Lin J.S."/>
            <person name="Chang W.E."/>
            <person name="Higgs B.W."/>
            <person name="Demirev P."/>
            <person name="Lindquist J."/>
            <person name="Liem A."/>
            <person name="Fochler E."/>
            <person name="Read T.D."/>
            <person name="Tapia R."/>
            <person name="Johnson S."/>
            <person name="Bishop-Lilly K.A."/>
            <person name="Detter C."/>
            <person name="Han C."/>
            <person name="Sozhamannan S."/>
            <person name="Rosenzweig C.N."/>
            <person name="Skowronski E.W."/>
        </authorList>
    </citation>
    <scope>NUCLEOTIDE SEQUENCE [LARGE SCALE GENOMIC DNA]</scope>
    <source>
        <strain evidence="1 2">MLST1</strain>
    </source>
</reference>
<gene>
    <name evidence="1" type="ORF">CWE09_09285</name>
</gene>
<dbReference type="EMBL" id="PIPL01000001">
    <property type="protein sequence ID" value="RUO26862.1"/>
    <property type="molecule type" value="Genomic_DNA"/>
</dbReference>
<proteinExistence type="predicted"/>
<comment type="caution">
    <text evidence="1">The sequence shown here is derived from an EMBL/GenBank/DDBJ whole genome shotgun (WGS) entry which is preliminary data.</text>
</comment>
<evidence type="ECO:0000313" key="2">
    <source>
        <dbReference type="Proteomes" id="UP000288293"/>
    </source>
</evidence>
<dbReference type="Gene3D" id="3.10.450.620">
    <property type="entry name" value="JHP933, nucleotidyltransferase-like core domain"/>
    <property type="match status" value="1"/>
</dbReference>
<dbReference type="RefSeq" id="WP_126803676.1">
    <property type="nucleotide sequence ID" value="NZ_PIPL01000001.1"/>
</dbReference>